<evidence type="ECO:0000256" key="3">
    <source>
        <dbReference type="ARBA" id="ARBA00022884"/>
    </source>
</evidence>
<dbReference type="GO" id="GO:0006397">
    <property type="term" value="P:mRNA processing"/>
    <property type="evidence" value="ECO:0007669"/>
    <property type="project" value="UniProtKB-KW"/>
</dbReference>
<comment type="caution">
    <text evidence="6">The sequence shown here is derived from an EMBL/GenBank/DDBJ whole genome shotgun (WGS) entry which is preliminary data.</text>
</comment>
<keyword evidence="1" id="KW-0507">mRNA processing</keyword>
<dbReference type="InterPro" id="IPR050825">
    <property type="entry name" value="RBM42_RBP45_47-like"/>
</dbReference>
<dbReference type="FunFam" id="3.30.70.330:FF:000191">
    <property type="entry name" value="Oligouridylate-binding protein 1C"/>
    <property type="match status" value="1"/>
</dbReference>
<dbReference type="Pfam" id="PF00076">
    <property type="entry name" value="RRM_1"/>
    <property type="match status" value="3"/>
</dbReference>
<proteinExistence type="predicted"/>
<dbReference type="FunFam" id="3.30.70.330:FF:000256">
    <property type="entry name" value="oligouridylate-binding protein 1-like isoform X2"/>
    <property type="match status" value="1"/>
</dbReference>
<dbReference type="PROSITE" id="PS50102">
    <property type="entry name" value="RRM"/>
    <property type="match status" value="3"/>
</dbReference>
<name>A0AAE1S3C4_9SOLA</name>
<dbReference type="SMART" id="SM00360">
    <property type="entry name" value="RRM"/>
    <property type="match status" value="3"/>
</dbReference>
<dbReference type="InterPro" id="IPR035979">
    <property type="entry name" value="RBD_domain_sf"/>
</dbReference>
<dbReference type="Gene3D" id="3.30.70.330">
    <property type="match status" value="3"/>
</dbReference>
<keyword evidence="7" id="KW-1185">Reference proteome</keyword>
<dbReference type="AlphaFoldDB" id="A0AAE1S3C4"/>
<dbReference type="EMBL" id="JAVYJV010000009">
    <property type="protein sequence ID" value="KAK4361776.1"/>
    <property type="molecule type" value="Genomic_DNA"/>
</dbReference>
<evidence type="ECO:0000259" key="5">
    <source>
        <dbReference type="PROSITE" id="PS50102"/>
    </source>
</evidence>
<dbReference type="CDD" id="cd12619">
    <property type="entry name" value="RRM2_PUB1"/>
    <property type="match status" value="1"/>
</dbReference>
<evidence type="ECO:0000256" key="4">
    <source>
        <dbReference type="PROSITE-ProRule" id="PRU00176"/>
    </source>
</evidence>
<dbReference type="InterPro" id="IPR000504">
    <property type="entry name" value="RRM_dom"/>
</dbReference>
<keyword evidence="2" id="KW-0677">Repeat</keyword>
<dbReference type="SUPFAM" id="SSF54928">
    <property type="entry name" value="RNA-binding domain, RBD"/>
    <property type="match status" value="3"/>
</dbReference>
<organism evidence="6 7">
    <name type="scientific">Anisodus tanguticus</name>
    <dbReference type="NCBI Taxonomy" id="243964"/>
    <lineage>
        <taxon>Eukaryota</taxon>
        <taxon>Viridiplantae</taxon>
        <taxon>Streptophyta</taxon>
        <taxon>Embryophyta</taxon>
        <taxon>Tracheophyta</taxon>
        <taxon>Spermatophyta</taxon>
        <taxon>Magnoliopsida</taxon>
        <taxon>eudicotyledons</taxon>
        <taxon>Gunneridae</taxon>
        <taxon>Pentapetalae</taxon>
        <taxon>asterids</taxon>
        <taxon>lamiids</taxon>
        <taxon>Solanales</taxon>
        <taxon>Solanaceae</taxon>
        <taxon>Solanoideae</taxon>
        <taxon>Hyoscyameae</taxon>
        <taxon>Anisodus</taxon>
    </lineage>
</organism>
<dbReference type="Proteomes" id="UP001291623">
    <property type="component" value="Unassembled WGS sequence"/>
</dbReference>
<gene>
    <name evidence="6" type="ORF">RND71_017017</name>
</gene>
<dbReference type="PANTHER" id="PTHR47640:SF25">
    <property type="entry name" value="OLIGOURIDYLATE-BINDING PROTEIN 1B-LIKE"/>
    <property type="match status" value="1"/>
</dbReference>
<evidence type="ECO:0000256" key="2">
    <source>
        <dbReference type="ARBA" id="ARBA00022737"/>
    </source>
</evidence>
<evidence type="ECO:0000256" key="1">
    <source>
        <dbReference type="ARBA" id="ARBA00022664"/>
    </source>
</evidence>
<sequence>MLNQRLKQEQQQALMQQALLQQQSLYHPGLLAAPQIPSGNLPPGFNPSTCRSVYIGNIHPQVSETLLQELFQCTGPIEGCKLVRKDKSSYGFVHYYDRRSAELAIVTQNGRHLFGQPIKVNWAYASGQREDTSSAFSSRFSTSAICHFNVFVGDLSPEVTDAMLFACFSVYPTCSDARVMWDQQTGRSRGFGFVSFWNQQDAQSAINDLTGKWLGSRQIRCNWATKGANANDEQGSEAKNVVELTNGSSEGLILEIDSGFLNISPFLVAEDGKDPANSDAPENNPQYTTVYVGNLAPEATQLDLHCHFYAIGAGVIEEVRVQRDKGFGFVRYNTHDEAALAIQMGNAQSILCGRQIKCSWGNKPTPPGTASNPLPPPAAAPLGGLSATDLLAYERQLAMSKMAGVHALMQPQGQHPLKQASMGMSASGASQAIYDGGFQNLAAQQLMYYQ</sequence>
<dbReference type="InterPro" id="IPR012677">
    <property type="entry name" value="Nucleotide-bd_a/b_plait_sf"/>
</dbReference>
<reference evidence="6" key="1">
    <citation type="submission" date="2023-12" db="EMBL/GenBank/DDBJ databases">
        <title>Genome assembly of Anisodus tanguticus.</title>
        <authorList>
            <person name="Wang Y.-J."/>
        </authorList>
    </citation>
    <scope>NUCLEOTIDE SEQUENCE</scope>
    <source>
        <strain evidence="6">KB-2021</strain>
        <tissue evidence="6">Leaf</tissue>
    </source>
</reference>
<dbReference type="GO" id="GO:0003729">
    <property type="term" value="F:mRNA binding"/>
    <property type="evidence" value="ECO:0007669"/>
    <property type="project" value="InterPro"/>
</dbReference>
<accession>A0AAE1S3C4</accession>
<feature type="domain" description="RRM" evidence="5">
    <location>
        <begin position="288"/>
        <end position="363"/>
    </location>
</feature>
<keyword evidence="3 4" id="KW-0694">RNA-binding</keyword>
<evidence type="ECO:0000313" key="6">
    <source>
        <dbReference type="EMBL" id="KAK4361776.1"/>
    </source>
</evidence>
<feature type="domain" description="RRM" evidence="5">
    <location>
        <begin position="148"/>
        <end position="226"/>
    </location>
</feature>
<dbReference type="GO" id="GO:0005829">
    <property type="term" value="C:cytosol"/>
    <property type="evidence" value="ECO:0007669"/>
    <property type="project" value="TreeGrafter"/>
</dbReference>
<feature type="domain" description="RRM" evidence="5">
    <location>
        <begin position="51"/>
        <end position="125"/>
    </location>
</feature>
<protein>
    <recommendedName>
        <fullName evidence="5">RRM domain-containing protein</fullName>
    </recommendedName>
</protein>
<evidence type="ECO:0000313" key="7">
    <source>
        <dbReference type="Proteomes" id="UP001291623"/>
    </source>
</evidence>
<dbReference type="PANTHER" id="PTHR47640">
    <property type="entry name" value="TRNA SELENOCYSTEINE 1-ASSOCIATED PROTEIN 1-RELATED-RELATED"/>
    <property type="match status" value="1"/>
</dbReference>